<keyword evidence="11 14" id="KW-0472">Membrane</keyword>
<dbReference type="PIRSF" id="PIRSF000013">
    <property type="entry name" value="4_hem_cytochrm_NapC"/>
    <property type="match status" value="1"/>
</dbReference>
<keyword evidence="9 14" id="KW-1133">Transmembrane helix</keyword>
<dbReference type="RefSeq" id="WP_290360748.1">
    <property type="nucleotide sequence ID" value="NZ_JAUHHC010000005.1"/>
</dbReference>
<evidence type="ECO:0000256" key="2">
    <source>
        <dbReference type="ARBA" id="ARBA00007395"/>
    </source>
</evidence>
<accession>A0ABT8DVW9</accession>
<comment type="subcellular location">
    <subcellularLocation>
        <location evidence="1">Cell membrane</location>
        <topology evidence="1">Single-pass membrane protein</topology>
    </subcellularLocation>
</comment>
<gene>
    <name evidence="16" type="ORF">QWJ38_19310</name>
</gene>
<dbReference type="Pfam" id="PF03264">
    <property type="entry name" value="Cytochrom_NNT"/>
    <property type="match status" value="1"/>
</dbReference>
<evidence type="ECO:0000256" key="3">
    <source>
        <dbReference type="ARBA" id="ARBA00022448"/>
    </source>
</evidence>
<dbReference type="InterPro" id="IPR005126">
    <property type="entry name" value="NapC/NirT_cyt_c_N"/>
</dbReference>
<comment type="PTM">
    <text evidence="12">Binds 4 heme groups per subunit.</text>
</comment>
<evidence type="ECO:0000256" key="7">
    <source>
        <dbReference type="ARBA" id="ARBA00022723"/>
    </source>
</evidence>
<evidence type="ECO:0000256" key="12">
    <source>
        <dbReference type="PIRNR" id="PIRNR000013"/>
    </source>
</evidence>
<keyword evidence="17" id="KW-1185">Reference proteome</keyword>
<dbReference type="SUPFAM" id="SSF48695">
    <property type="entry name" value="Multiheme cytochromes"/>
    <property type="match status" value="1"/>
</dbReference>
<keyword evidence="5 12" id="KW-0349">Heme</keyword>
<feature type="transmembrane region" description="Helical" evidence="14">
    <location>
        <begin position="20"/>
        <end position="38"/>
    </location>
</feature>
<evidence type="ECO:0000256" key="4">
    <source>
        <dbReference type="ARBA" id="ARBA00022475"/>
    </source>
</evidence>
<evidence type="ECO:0000256" key="10">
    <source>
        <dbReference type="ARBA" id="ARBA00023004"/>
    </source>
</evidence>
<dbReference type="EMBL" id="JAUHHC010000005">
    <property type="protein sequence ID" value="MDN3922445.1"/>
    <property type="molecule type" value="Genomic_DNA"/>
</dbReference>
<sequence>MFAALRRFWAFLMRPSTKPLLVLLAIGGIGGILFWGGFHTALEATNTMPFCISCHEMRDTAFAEYKETIHYSNRSGVRASCPDCHVPKEWGPKIYRKIEATGELWGSWMGTIDTPEKYEAHRTRLAQKEWGRMKANQSLACRNCHSTEGMSPEKQNERAQARHAKAKAEGMTCIDCHFGIAHNEPEGPGPQELFDKDGRRKPQP</sequence>
<dbReference type="Proteomes" id="UP001228044">
    <property type="component" value="Unassembled WGS sequence"/>
</dbReference>
<dbReference type="Gene3D" id="1.10.3820.10">
    <property type="entry name" value="Di-heme elbow motif domain"/>
    <property type="match status" value="1"/>
</dbReference>
<evidence type="ECO:0000256" key="5">
    <source>
        <dbReference type="ARBA" id="ARBA00022617"/>
    </source>
</evidence>
<keyword evidence="8 12" id="KW-0249">Electron transport</keyword>
<feature type="domain" description="NapC/NirT cytochrome c N-terminal" evidence="15">
    <location>
        <begin position="17"/>
        <end position="186"/>
    </location>
</feature>
<evidence type="ECO:0000259" key="15">
    <source>
        <dbReference type="Pfam" id="PF03264"/>
    </source>
</evidence>
<evidence type="ECO:0000256" key="11">
    <source>
        <dbReference type="ARBA" id="ARBA00023136"/>
    </source>
</evidence>
<dbReference type="InterPro" id="IPR036280">
    <property type="entry name" value="Multihaem_cyt_sf"/>
</dbReference>
<proteinExistence type="inferred from homology"/>
<reference evidence="16 17" key="1">
    <citation type="submission" date="2023-06" db="EMBL/GenBank/DDBJ databases">
        <title>Pelomonas sp. PFR6 16S ribosomal RNA gene Genome sequencing and assembly.</title>
        <authorList>
            <person name="Woo H."/>
        </authorList>
    </citation>
    <scope>NUCLEOTIDE SEQUENCE [LARGE SCALE GENOMIC DNA]</scope>
    <source>
        <strain evidence="16 17">PFR6</strain>
    </source>
</reference>
<dbReference type="InterPro" id="IPR024717">
    <property type="entry name" value="NapC/NirT/NrfH"/>
</dbReference>
<name>A0ABT8DVW9_9BURK</name>
<feature type="compositionally biased region" description="Basic and acidic residues" evidence="13">
    <location>
        <begin position="193"/>
        <end position="204"/>
    </location>
</feature>
<evidence type="ECO:0000256" key="6">
    <source>
        <dbReference type="ARBA" id="ARBA00022692"/>
    </source>
</evidence>
<evidence type="ECO:0000256" key="8">
    <source>
        <dbReference type="ARBA" id="ARBA00022982"/>
    </source>
</evidence>
<keyword evidence="6 14" id="KW-0812">Transmembrane</keyword>
<comment type="similarity">
    <text evidence="2">Belongs to the NapC/NirT/NrfH family.</text>
</comment>
<evidence type="ECO:0000256" key="14">
    <source>
        <dbReference type="SAM" id="Phobius"/>
    </source>
</evidence>
<keyword evidence="4" id="KW-1003">Cell membrane</keyword>
<dbReference type="InterPro" id="IPR051174">
    <property type="entry name" value="Cytochrome_c-type_ET"/>
</dbReference>
<dbReference type="PANTHER" id="PTHR30333">
    <property type="entry name" value="CYTOCHROME C-TYPE PROTEIN"/>
    <property type="match status" value="1"/>
</dbReference>
<feature type="region of interest" description="Disordered" evidence="13">
    <location>
        <begin position="179"/>
        <end position="204"/>
    </location>
</feature>
<dbReference type="InterPro" id="IPR038266">
    <property type="entry name" value="NapC/NirT_cytc_sf"/>
</dbReference>
<evidence type="ECO:0000313" key="16">
    <source>
        <dbReference type="EMBL" id="MDN3922445.1"/>
    </source>
</evidence>
<evidence type="ECO:0000256" key="13">
    <source>
        <dbReference type="SAM" id="MobiDB-lite"/>
    </source>
</evidence>
<evidence type="ECO:0000313" key="17">
    <source>
        <dbReference type="Proteomes" id="UP001228044"/>
    </source>
</evidence>
<evidence type="ECO:0000256" key="9">
    <source>
        <dbReference type="ARBA" id="ARBA00022989"/>
    </source>
</evidence>
<protein>
    <recommendedName>
        <fullName evidence="12">Cytochrome c-type protein</fullName>
    </recommendedName>
</protein>
<organism evidence="16 17">
    <name type="scientific">Roseateles violae</name>
    <dbReference type="NCBI Taxonomy" id="3058042"/>
    <lineage>
        <taxon>Bacteria</taxon>
        <taxon>Pseudomonadati</taxon>
        <taxon>Pseudomonadota</taxon>
        <taxon>Betaproteobacteria</taxon>
        <taxon>Burkholderiales</taxon>
        <taxon>Sphaerotilaceae</taxon>
        <taxon>Roseateles</taxon>
    </lineage>
</organism>
<comment type="caution">
    <text evidence="16">The sequence shown here is derived from an EMBL/GenBank/DDBJ whole genome shotgun (WGS) entry which is preliminary data.</text>
</comment>
<evidence type="ECO:0000256" key="1">
    <source>
        <dbReference type="ARBA" id="ARBA00004162"/>
    </source>
</evidence>
<keyword evidence="7 12" id="KW-0479">Metal-binding</keyword>
<keyword evidence="10 12" id="KW-0408">Iron</keyword>
<dbReference type="PANTHER" id="PTHR30333:SF1">
    <property type="entry name" value="CYTOCHROME C-TYPE PROTEIN NAPC"/>
    <property type="match status" value="1"/>
</dbReference>
<keyword evidence="3 12" id="KW-0813">Transport</keyword>